<feature type="domain" description="AMP-binding enzyme C-terminal" evidence="4">
    <location>
        <begin position="462"/>
        <end position="537"/>
    </location>
</feature>
<evidence type="ECO:0008006" key="7">
    <source>
        <dbReference type="Google" id="ProtNLM"/>
    </source>
</evidence>
<dbReference type="InterPro" id="IPR000873">
    <property type="entry name" value="AMP-dep_synth/lig_dom"/>
</dbReference>
<comment type="caution">
    <text evidence="5">The sequence shown here is derived from an EMBL/GenBank/DDBJ whole genome shotgun (WGS) entry which is preliminary data.</text>
</comment>
<dbReference type="PANTHER" id="PTHR24096:SF424">
    <property type="entry name" value="ACETYL-COA SYNTHETASE-LIKE PROTEIN-RELATED"/>
    <property type="match status" value="1"/>
</dbReference>
<dbReference type="SUPFAM" id="SSF56801">
    <property type="entry name" value="Acetyl-CoA synthetase-like"/>
    <property type="match status" value="1"/>
</dbReference>
<dbReference type="PROSITE" id="PS00455">
    <property type="entry name" value="AMP_BINDING"/>
    <property type="match status" value="1"/>
</dbReference>
<evidence type="ECO:0000313" key="5">
    <source>
        <dbReference type="EMBL" id="TKA22264.1"/>
    </source>
</evidence>
<dbReference type="CDD" id="cd05911">
    <property type="entry name" value="Firefly_Luc_like"/>
    <property type="match status" value="1"/>
</dbReference>
<keyword evidence="2" id="KW-1133">Transmembrane helix</keyword>
<dbReference type="InterPro" id="IPR045851">
    <property type="entry name" value="AMP-bd_C_sf"/>
</dbReference>
<sequence length="561" mass="62179">MPWSSRWQVSTPTCSLLDYLFTSSTAVLSGQPILLDADRPEYHLTLHTYREWSKRLAAGLRQRGFKPGDRLLLYSGNTIFFPVVMMGTIAAGGVFTAANPSYVPRELAYQLKDSGAMFLITAEGSLATSLEAAKSIDFPQDRIFVFDDGYNTFDNRGRSVQNISHWSRLLAPPQEAATFEWPTFHSREQMDITTAVINYSSGTTGVPKGVEITHTNYVANCVQTAYMASLAPDYEEKHSTAKLLSFLPMYHAYGQTAHCVSSPSRGTPLYIMRKYDFLKMLAHVQKYRITGLNLVPPIAVALSKRPEVKDYDISSLEAAGCGAAPLGRESVAEFDRVVTKGRFRLRQGWGMTEITCSAIGWDPRLEMDSGAVGELNPNIEGMFVDEEGREVAHGLSGEFWVKGPNVMKGYWRKPEATKETVTDDGWLKTGDIGYRDQDGLIYIIDRKKELIKVKANQVAPAELESLLLDHPAVQDAAVVGVTINGEELPRAYIVLQEQQRVSPQEIAKWLASQVAPHKRLAGGVQMTDAIPKNPSGKILRKILRERAVIEVGDGAVRDSKL</sequence>
<dbReference type="OrthoDB" id="6509636at2759"/>
<keyword evidence="6" id="KW-1185">Reference proteome</keyword>
<dbReference type="GO" id="GO:0016405">
    <property type="term" value="F:CoA-ligase activity"/>
    <property type="evidence" value="ECO:0007669"/>
    <property type="project" value="TreeGrafter"/>
</dbReference>
<dbReference type="Gene3D" id="3.30.300.30">
    <property type="match status" value="1"/>
</dbReference>
<evidence type="ECO:0000259" key="4">
    <source>
        <dbReference type="Pfam" id="PF13193"/>
    </source>
</evidence>
<dbReference type="InterPro" id="IPR025110">
    <property type="entry name" value="AMP-bd_C"/>
</dbReference>
<evidence type="ECO:0000256" key="2">
    <source>
        <dbReference type="SAM" id="Phobius"/>
    </source>
</evidence>
<evidence type="ECO:0000256" key="1">
    <source>
        <dbReference type="ARBA" id="ARBA00006432"/>
    </source>
</evidence>
<evidence type="ECO:0000259" key="3">
    <source>
        <dbReference type="Pfam" id="PF00501"/>
    </source>
</evidence>
<protein>
    <recommendedName>
        <fullName evidence="7">4-coumarate-CoA ligase</fullName>
    </recommendedName>
</protein>
<proteinExistence type="inferred from homology"/>
<reference evidence="5 6" key="1">
    <citation type="submission" date="2017-03" db="EMBL/GenBank/DDBJ databases">
        <title>Genomes of endolithic fungi from Antarctica.</title>
        <authorList>
            <person name="Coleine C."/>
            <person name="Masonjones S."/>
            <person name="Stajich J.E."/>
        </authorList>
    </citation>
    <scope>NUCLEOTIDE SEQUENCE [LARGE SCALE GENOMIC DNA]</scope>
    <source>
        <strain evidence="5 6">CCFEE 6315</strain>
    </source>
</reference>
<gene>
    <name evidence="5" type="ORF">B0A50_08226</name>
</gene>
<dbReference type="Pfam" id="PF13193">
    <property type="entry name" value="AMP-binding_C"/>
    <property type="match status" value="1"/>
</dbReference>
<feature type="domain" description="AMP-dependent synthetase/ligase" evidence="3">
    <location>
        <begin position="40"/>
        <end position="411"/>
    </location>
</feature>
<dbReference type="InterPro" id="IPR020845">
    <property type="entry name" value="AMP-binding_CS"/>
</dbReference>
<organism evidence="5 6">
    <name type="scientific">Salinomyces thailandicus</name>
    <dbReference type="NCBI Taxonomy" id="706561"/>
    <lineage>
        <taxon>Eukaryota</taxon>
        <taxon>Fungi</taxon>
        <taxon>Dikarya</taxon>
        <taxon>Ascomycota</taxon>
        <taxon>Pezizomycotina</taxon>
        <taxon>Dothideomycetes</taxon>
        <taxon>Dothideomycetidae</taxon>
        <taxon>Mycosphaerellales</taxon>
        <taxon>Teratosphaeriaceae</taxon>
        <taxon>Salinomyces</taxon>
    </lineage>
</organism>
<accession>A0A4U0TK99</accession>
<keyword evidence="2" id="KW-0812">Transmembrane</keyword>
<dbReference type="AlphaFoldDB" id="A0A4U0TK99"/>
<dbReference type="FunFam" id="3.30.300.30:FF:000007">
    <property type="entry name" value="4-coumarate--CoA ligase 2"/>
    <property type="match status" value="1"/>
</dbReference>
<dbReference type="Proteomes" id="UP000308549">
    <property type="component" value="Unassembled WGS sequence"/>
</dbReference>
<dbReference type="InterPro" id="IPR042099">
    <property type="entry name" value="ANL_N_sf"/>
</dbReference>
<feature type="transmembrane region" description="Helical" evidence="2">
    <location>
        <begin position="71"/>
        <end position="95"/>
    </location>
</feature>
<comment type="similarity">
    <text evidence="1">Belongs to the ATP-dependent AMP-binding enzyme family.</text>
</comment>
<dbReference type="EMBL" id="NAJL01000079">
    <property type="protein sequence ID" value="TKA22264.1"/>
    <property type="molecule type" value="Genomic_DNA"/>
</dbReference>
<keyword evidence="2" id="KW-0472">Membrane</keyword>
<dbReference type="Gene3D" id="3.40.50.12780">
    <property type="entry name" value="N-terminal domain of ligase-like"/>
    <property type="match status" value="1"/>
</dbReference>
<dbReference type="PANTHER" id="PTHR24096">
    <property type="entry name" value="LONG-CHAIN-FATTY-ACID--COA LIGASE"/>
    <property type="match status" value="1"/>
</dbReference>
<name>A0A4U0TK99_9PEZI</name>
<evidence type="ECO:0000313" key="6">
    <source>
        <dbReference type="Proteomes" id="UP000308549"/>
    </source>
</evidence>
<dbReference type="Pfam" id="PF00501">
    <property type="entry name" value="AMP-binding"/>
    <property type="match status" value="1"/>
</dbReference>